<dbReference type="EMBL" id="UINC01066909">
    <property type="protein sequence ID" value="SVB98069.1"/>
    <property type="molecule type" value="Genomic_DNA"/>
</dbReference>
<feature type="domain" description="PD-(D/E)XK endonuclease-like" evidence="1">
    <location>
        <begin position="76"/>
        <end position="211"/>
    </location>
</feature>
<dbReference type="SUPFAM" id="SSF52980">
    <property type="entry name" value="Restriction endonuclease-like"/>
    <property type="match status" value="1"/>
</dbReference>
<evidence type="ECO:0000259" key="1">
    <source>
        <dbReference type="Pfam" id="PF12705"/>
    </source>
</evidence>
<name>A0A382IFH5_9ZZZZ</name>
<protein>
    <recommendedName>
        <fullName evidence="1">PD-(D/E)XK endonuclease-like domain-containing protein</fullName>
    </recommendedName>
</protein>
<dbReference type="InterPro" id="IPR038726">
    <property type="entry name" value="PDDEXK_AddAB-type"/>
</dbReference>
<proteinExistence type="predicted"/>
<evidence type="ECO:0000313" key="2">
    <source>
        <dbReference type="EMBL" id="SVB98069.1"/>
    </source>
</evidence>
<accession>A0A382IFH5</accession>
<dbReference type="InterPro" id="IPR011604">
    <property type="entry name" value="PDDEXK-like_dom_sf"/>
</dbReference>
<gene>
    <name evidence="2" type="ORF">METZ01_LOCUS250923</name>
</gene>
<dbReference type="AlphaFoldDB" id="A0A382IFH5"/>
<dbReference type="InterPro" id="IPR011335">
    <property type="entry name" value="Restrct_endonuc-II-like"/>
</dbReference>
<organism evidence="2">
    <name type="scientific">marine metagenome</name>
    <dbReference type="NCBI Taxonomy" id="408172"/>
    <lineage>
        <taxon>unclassified sequences</taxon>
        <taxon>metagenomes</taxon>
        <taxon>ecological metagenomes</taxon>
    </lineage>
</organism>
<sequence>MSDFTISPSKLNYDLGGCHRCFAESLNGESWPDQLFPGIFSRLDRQQRAFYDGKPTSVLHPGLPAGIVRNAKGVLSQPFEHDGVSLTIRGTLDAIAEFEDGTIGVIDFKSSIPNNYLSDHYRPQLCAYRWALTNPAKTEPREVTKLGLLVVCPEAMADTNQGLAQLVSTTWIEIDYDGAWFTNLLQEICDIAANPASAESDPECGWCDLRDQLGT</sequence>
<reference evidence="2" key="1">
    <citation type="submission" date="2018-05" db="EMBL/GenBank/DDBJ databases">
        <authorList>
            <person name="Lanie J.A."/>
            <person name="Ng W.-L."/>
            <person name="Kazmierczak K.M."/>
            <person name="Andrzejewski T.M."/>
            <person name="Davidsen T.M."/>
            <person name="Wayne K.J."/>
            <person name="Tettelin H."/>
            <person name="Glass J.I."/>
            <person name="Rusch D."/>
            <person name="Podicherti R."/>
            <person name="Tsui H.-C.T."/>
            <person name="Winkler M.E."/>
        </authorList>
    </citation>
    <scope>NUCLEOTIDE SEQUENCE</scope>
</reference>
<dbReference type="Pfam" id="PF12705">
    <property type="entry name" value="PDDEXK_1"/>
    <property type="match status" value="1"/>
</dbReference>
<dbReference type="Gene3D" id="3.90.320.10">
    <property type="match status" value="1"/>
</dbReference>